<reference evidence="5 6" key="1">
    <citation type="submission" date="2019-03" db="EMBL/GenBank/DDBJ databases">
        <title>Genomics of glacier-inhabiting Cryobacterium strains.</title>
        <authorList>
            <person name="Liu Q."/>
            <person name="Xin Y.-H."/>
        </authorList>
    </citation>
    <scope>NUCLEOTIDE SEQUENCE [LARGE SCALE GENOMIC DNA]</scope>
    <source>
        <strain evidence="6">TMT1-22</strain>
    </source>
</reference>
<gene>
    <name evidence="5" type="ORF">E3O49_05530</name>
</gene>
<keyword evidence="3" id="KW-0812">Transmembrane</keyword>
<feature type="region of interest" description="Disordered" evidence="2">
    <location>
        <begin position="92"/>
        <end position="117"/>
    </location>
</feature>
<keyword evidence="3" id="KW-0472">Membrane</keyword>
<keyword evidence="3" id="KW-1133">Transmembrane helix</keyword>
<feature type="transmembrane region" description="Helical" evidence="3">
    <location>
        <begin position="54"/>
        <end position="77"/>
    </location>
</feature>
<evidence type="ECO:0000259" key="4">
    <source>
        <dbReference type="Pfam" id="PF03816"/>
    </source>
</evidence>
<dbReference type="Proteomes" id="UP000297403">
    <property type="component" value="Unassembled WGS sequence"/>
</dbReference>
<comment type="caution">
    <text evidence="5">The sequence shown here is derived from an EMBL/GenBank/DDBJ whole genome shotgun (WGS) entry which is preliminary data.</text>
</comment>
<evidence type="ECO:0000256" key="3">
    <source>
        <dbReference type="SAM" id="Phobius"/>
    </source>
</evidence>
<protein>
    <submittedName>
        <fullName evidence="5">LytR family transcriptional regulator</fullName>
    </submittedName>
</protein>
<dbReference type="NCBIfam" id="TIGR00350">
    <property type="entry name" value="lytR_cpsA_psr"/>
    <property type="match status" value="1"/>
</dbReference>
<dbReference type="Gene3D" id="3.40.630.190">
    <property type="entry name" value="LCP protein"/>
    <property type="match status" value="1"/>
</dbReference>
<dbReference type="PANTHER" id="PTHR33392">
    <property type="entry name" value="POLYISOPRENYL-TEICHOIC ACID--PEPTIDOGLYCAN TEICHOIC ACID TRANSFERASE TAGU"/>
    <property type="match status" value="1"/>
</dbReference>
<comment type="similarity">
    <text evidence="1">Belongs to the LytR/CpsA/Psr (LCP) family.</text>
</comment>
<keyword evidence="6" id="KW-1185">Reference proteome</keyword>
<sequence>MARIRGEKAGLWCRHRSLERPQEVTRMPNGKNAQRPETTGPFHRAPRKRYPWRIALAVLGTVLVVAVAAVGIFAFSLTRAFDGGTEKISNAYPKEASRPKAITAPQGAATPSSAQGAVPAGQAQNILLLGSDTKGATGTQLANVSDEHSDTLMVVHVPADHKNLYVMAILRDSLVEVPGHGQAKIRTAISLGGVPLAVQTVETLLGARIDHVAVVNFSGFEQVTDALGGVDINNPISFDSDHLKGHHFDKGSQHLTGAEAVAFARERAAFQDGDVQRVRNQQLLISGLLMGAMRNSMLSDPVKTSGLLGTVTPFLAVDDGLNSAYLASLAWALRDVPEKQVTFFMMPIAGSEASSDGQAIVHVDWARLAVVQQGFQTDTLAAYDRELKTMR</sequence>
<dbReference type="AlphaFoldDB" id="A0AAQ2C758"/>
<dbReference type="PANTHER" id="PTHR33392:SF6">
    <property type="entry name" value="POLYISOPRENYL-TEICHOIC ACID--PEPTIDOGLYCAN TEICHOIC ACID TRANSFERASE TAGU"/>
    <property type="match status" value="1"/>
</dbReference>
<organism evidence="5 6">
    <name type="scientific">Cryobacterium shii</name>
    <dbReference type="NCBI Taxonomy" id="1259235"/>
    <lineage>
        <taxon>Bacteria</taxon>
        <taxon>Bacillati</taxon>
        <taxon>Actinomycetota</taxon>
        <taxon>Actinomycetes</taxon>
        <taxon>Micrococcales</taxon>
        <taxon>Microbacteriaceae</taxon>
        <taxon>Cryobacterium</taxon>
    </lineage>
</organism>
<accession>A0AAQ2C758</accession>
<evidence type="ECO:0000313" key="5">
    <source>
        <dbReference type="EMBL" id="TFC49988.1"/>
    </source>
</evidence>
<proteinExistence type="inferred from homology"/>
<evidence type="ECO:0000313" key="6">
    <source>
        <dbReference type="Proteomes" id="UP000297403"/>
    </source>
</evidence>
<dbReference type="InterPro" id="IPR050922">
    <property type="entry name" value="LytR/CpsA/Psr_CW_biosynth"/>
</dbReference>
<dbReference type="Pfam" id="PF03816">
    <property type="entry name" value="LytR_cpsA_psr"/>
    <property type="match status" value="1"/>
</dbReference>
<evidence type="ECO:0000256" key="2">
    <source>
        <dbReference type="SAM" id="MobiDB-lite"/>
    </source>
</evidence>
<name>A0AAQ2C758_9MICO</name>
<feature type="domain" description="Cell envelope-related transcriptional attenuator" evidence="4">
    <location>
        <begin position="148"/>
        <end position="289"/>
    </location>
</feature>
<evidence type="ECO:0000256" key="1">
    <source>
        <dbReference type="ARBA" id="ARBA00006068"/>
    </source>
</evidence>
<dbReference type="InterPro" id="IPR004474">
    <property type="entry name" value="LytR_CpsA_psr"/>
</dbReference>
<dbReference type="EMBL" id="SOFY01000022">
    <property type="protein sequence ID" value="TFC49988.1"/>
    <property type="molecule type" value="Genomic_DNA"/>
</dbReference>